<evidence type="ECO:0000256" key="2">
    <source>
        <dbReference type="ARBA" id="ARBA00022448"/>
    </source>
</evidence>
<dbReference type="InterPro" id="IPR035906">
    <property type="entry name" value="MetI-like_sf"/>
</dbReference>
<evidence type="ECO:0000313" key="9">
    <source>
        <dbReference type="Proteomes" id="UP000000496"/>
    </source>
</evidence>
<dbReference type="InterPro" id="IPR051204">
    <property type="entry name" value="ABC_transp_perm/SBD"/>
</dbReference>
<keyword evidence="5 6" id="KW-0472">Membrane</keyword>
<dbReference type="RefSeq" id="WP_013942432.1">
    <property type="nucleotide sequence ID" value="NC_015713.1"/>
</dbReference>
<evidence type="ECO:0000256" key="6">
    <source>
        <dbReference type="RuleBase" id="RU363032"/>
    </source>
</evidence>
<sequence>MTLLLVKIWEHLELTFISLFFAMLIAIPLGIYLTRLKSERIANGIMRFTAMIQTVPGLALIALIVVTLALVRAFLPLPTTGFLPSVVVLVLYALMPILINTYTGIKQVSSSLKMVARSMGMTYPQIFFHVELPLSLPVLLTGVRIAFVTTIGMVTLTSLVGSGGLGDLIVQGLRTIQVDLVLAGTIPAALLAIIFDIGLLKLGRYLAAHS</sequence>
<feature type="transmembrane region" description="Helical" evidence="6">
    <location>
        <begin position="12"/>
        <end position="34"/>
    </location>
</feature>
<feature type="domain" description="ABC transmembrane type-1" evidence="7">
    <location>
        <begin position="8"/>
        <end position="199"/>
    </location>
</feature>
<evidence type="ECO:0000259" key="7">
    <source>
        <dbReference type="PROSITE" id="PS50928"/>
    </source>
</evidence>
<proteinExistence type="inferred from homology"/>
<comment type="subcellular location">
    <subcellularLocation>
        <location evidence="1 6">Cell membrane</location>
        <topology evidence="1 6">Multi-pass membrane protein</topology>
    </subcellularLocation>
</comment>
<gene>
    <name evidence="8" type="primary">opuCB</name>
    <name evidence="8" type="ordered locus">SNE_A00870</name>
</gene>
<dbReference type="Pfam" id="PF00528">
    <property type="entry name" value="BPD_transp_1"/>
    <property type="match status" value="1"/>
</dbReference>
<dbReference type="PANTHER" id="PTHR30177">
    <property type="entry name" value="GLYCINE BETAINE/L-PROLINE TRANSPORT SYSTEM PERMEASE PROTEIN PROW"/>
    <property type="match status" value="1"/>
</dbReference>
<dbReference type="SUPFAM" id="SSF161098">
    <property type="entry name" value="MetI-like"/>
    <property type="match status" value="1"/>
</dbReference>
<evidence type="ECO:0000313" key="8">
    <source>
        <dbReference type="EMBL" id="CCB87965.1"/>
    </source>
</evidence>
<evidence type="ECO:0000256" key="4">
    <source>
        <dbReference type="ARBA" id="ARBA00022989"/>
    </source>
</evidence>
<accession>F8L584</accession>
<dbReference type="PROSITE" id="PS50928">
    <property type="entry name" value="ABC_TM1"/>
    <property type="match status" value="1"/>
</dbReference>
<reference key="1">
    <citation type="journal article" date="2011" name="Mol. Biol. Evol.">
        <title>Unity in variety -- the pan-genome of the Chlamydiae.</title>
        <authorList>
            <person name="Collingro A."/>
            <person name="Tischler P."/>
            <person name="Weinmaier T."/>
            <person name="Penz T."/>
            <person name="Heinz E."/>
            <person name="Brunham R.C."/>
            <person name="Read T.D."/>
            <person name="Bavoil P.M."/>
            <person name="Sachse K."/>
            <person name="Kahane S."/>
            <person name="Friedman M.G."/>
            <person name="Rattei T."/>
            <person name="Myers G.S.A."/>
            <person name="Horn M."/>
        </authorList>
    </citation>
    <scope>NUCLEOTIDE SEQUENCE</scope>
    <source>
        <strain>Z</strain>
    </source>
</reference>
<dbReference type="InterPro" id="IPR000515">
    <property type="entry name" value="MetI-like"/>
</dbReference>
<organism evidence="8 9">
    <name type="scientific">Simkania negevensis (strain ATCC VR-1471 / DSM 27360 / Z)</name>
    <dbReference type="NCBI Taxonomy" id="331113"/>
    <lineage>
        <taxon>Bacteria</taxon>
        <taxon>Pseudomonadati</taxon>
        <taxon>Chlamydiota</taxon>
        <taxon>Chlamydiia</taxon>
        <taxon>Parachlamydiales</taxon>
        <taxon>Simkaniaceae</taxon>
        <taxon>Simkania</taxon>
    </lineage>
</organism>
<keyword evidence="2 6" id="KW-0813">Transport</keyword>
<evidence type="ECO:0000256" key="1">
    <source>
        <dbReference type="ARBA" id="ARBA00004651"/>
    </source>
</evidence>
<feature type="transmembrane region" description="Helical" evidence="6">
    <location>
        <begin position="81"/>
        <end position="105"/>
    </location>
</feature>
<dbReference type="GO" id="GO:0005886">
    <property type="term" value="C:plasma membrane"/>
    <property type="evidence" value="ECO:0007669"/>
    <property type="project" value="UniProtKB-SubCell"/>
</dbReference>
<dbReference type="GO" id="GO:0055085">
    <property type="term" value="P:transmembrane transport"/>
    <property type="evidence" value="ECO:0007669"/>
    <property type="project" value="InterPro"/>
</dbReference>
<keyword evidence="4 6" id="KW-1133">Transmembrane helix</keyword>
<dbReference type="PANTHER" id="PTHR30177:SF4">
    <property type="entry name" value="OSMOPROTECTANT IMPORT PERMEASE PROTEIN OSMW"/>
    <property type="match status" value="1"/>
</dbReference>
<protein>
    <submittedName>
        <fullName evidence="8">Glycine betaine/carnitine/choline transport system permease protein opuCB</fullName>
    </submittedName>
</protein>
<dbReference type="HOGENOM" id="CLU_046113_7_2_0"/>
<evidence type="ECO:0000256" key="5">
    <source>
        <dbReference type="ARBA" id="ARBA00023136"/>
    </source>
</evidence>
<dbReference type="GO" id="GO:0031460">
    <property type="term" value="P:glycine betaine transport"/>
    <property type="evidence" value="ECO:0007669"/>
    <property type="project" value="TreeGrafter"/>
</dbReference>
<dbReference type="Gene3D" id="1.10.3720.10">
    <property type="entry name" value="MetI-like"/>
    <property type="match status" value="1"/>
</dbReference>
<keyword evidence="3 6" id="KW-0812">Transmembrane</keyword>
<reference evidence="8 9" key="2">
    <citation type="journal article" date="2011" name="Mol. Biol. Evol.">
        <title>Unity in variety--the pan-genome of the Chlamydiae.</title>
        <authorList>
            <person name="Collingro A."/>
            <person name="Tischler P."/>
            <person name="Weinmaier T."/>
            <person name="Penz T."/>
            <person name="Heinz E."/>
            <person name="Brunham R.C."/>
            <person name="Read T.D."/>
            <person name="Bavoil P.M."/>
            <person name="Sachse K."/>
            <person name="Kahane S."/>
            <person name="Friedman M.G."/>
            <person name="Rattei T."/>
            <person name="Myers G.S."/>
            <person name="Horn M."/>
        </authorList>
    </citation>
    <scope>NUCLEOTIDE SEQUENCE [LARGE SCALE GENOMIC DNA]</scope>
    <source>
        <strain evidence="9">ATCC VR-1471 / Z</strain>
    </source>
</reference>
<name>F8L584_SIMNZ</name>
<dbReference type="EMBL" id="FR872582">
    <property type="protein sequence ID" value="CCB87965.1"/>
    <property type="molecule type" value="Genomic_DNA"/>
</dbReference>
<dbReference type="eggNOG" id="COG1174">
    <property type="taxonomic scope" value="Bacteria"/>
</dbReference>
<keyword evidence="9" id="KW-1185">Reference proteome</keyword>
<dbReference type="CDD" id="cd06261">
    <property type="entry name" value="TM_PBP2"/>
    <property type="match status" value="1"/>
</dbReference>
<feature type="transmembrane region" description="Helical" evidence="6">
    <location>
        <begin position="55"/>
        <end position="75"/>
    </location>
</feature>
<evidence type="ECO:0000256" key="3">
    <source>
        <dbReference type="ARBA" id="ARBA00022692"/>
    </source>
</evidence>
<comment type="similarity">
    <text evidence="6">Belongs to the binding-protein-dependent transport system permease family.</text>
</comment>
<dbReference type="Proteomes" id="UP000000496">
    <property type="component" value="Chromosome gsn.131"/>
</dbReference>
<dbReference type="STRING" id="331113.SNE_A00870"/>
<feature type="transmembrane region" description="Helical" evidence="6">
    <location>
        <begin position="126"/>
        <end position="156"/>
    </location>
</feature>
<feature type="transmembrane region" description="Helical" evidence="6">
    <location>
        <begin position="176"/>
        <end position="200"/>
    </location>
</feature>
<dbReference type="KEGG" id="sng:SNE_A00870"/>
<dbReference type="AlphaFoldDB" id="F8L584"/>